<feature type="transmembrane region" description="Helical" evidence="1">
    <location>
        <begin position="55"/>
        <end position="72"/>
    </location>
</feature>
<organism evidence="2 3">
    <name type="scientific">Microtetraspora malaysiensis</name>
    <dbReference type="NCBI Taxonomy" id="161358"/>
    <lineage>
        <taxon>Bacteria</taxon>
        <taxon>Bacillati</taxon>
        <taxon>Actinomycetota</taxon>
        <taxon>Actinomycetes</taxon>
        <taxon>Streptosporangiales</taxon>
        <taxon>Streptosporangiaceae</taxon>
        <taxon>Microtetraspora</taxon>
    </lineage>
</organism>
<feature type="transmembrane region" description="Helical" evidence="1">
    <location>
        <begin position="178"/>
        <end position="196"/>
    </location>
</feature>
<reference evidence="2 3" key="1">
    <citation type="submission" date="2024-10" db="EMBL/GenBank/DDBJ databases">
        <title>The Natural Products Discovery Center: Release of the First 8490 Sequenced Strains for Exploring Actinobacteria Biosynthetic Diversity.</title>
        <authorList>
            <person name="Kalkreuter E."/>
            <person name="Kautsar S.A."/>
            <person name="Yang D."/>
            <person name="Bader C.D."/>
            <person name="Teijaro C.N."/>
            <person name="Fluegel L."/>
            <person name="Davis C.M."/>
            <person name="Simpson J.R."/>
            <person name="Lauterbach L."/>
            <person name="Steele A.D."/>
            <person name="Gui C."/>
            <person name="Meng S."/>
            <person name="Li G."/>
            <person name="Viehrig K."/>
            <person name="Ye F."/>
            <person name="Su P."/>
            <person name="Kiefer A.F."/>
            <person name="Nichols A."/>
            <person name="Cepeda A.J."/>
            <person name="Yan W."/>
            <person name="Fan B."/>
            <person name="Jiang Y."/>
            <person name="Adhikari A."/>
            <person name="Zheng C.-J."/>
            <person name="Schuster L."/>
            <person name="Cowan T.M."/>
            <person name="Smanski M.J."/>
            <person name="Chevrette M.G."/>
            <person name="De Carvalho L.P.S."/>
            <person name="Shen B."/>
        </authorList>
    </citation>
    <scope>NUCLEOTIDE SEQUENCE [LARGE SCALE GENOMIC DNA]</scope>
    <source>
        <strain evidence="2 3">NPDC002173</strain>
    </source>
</reference>
<feature type="transmembrane region" description="Helical" evidence="1">
    <location>
        <begin position="349"/>
        <end position="368"/>
    </location>
</feature>
<accession>A0ABW6SGI3</accession>
<evidence type="ECO:0000313" key="3">
    <source>
        <dbReference type="Proteomes" id="UP001602013"/>
    </source>
</evidence>
<gene>
    <name evidence="2" type="ORF">ACFYXI_00185</name>
</gene>
<keyword evidence="1" id="KW-0812">Transmembrane</keyword>
<evidence type="ECO:0000313" key="2">
    <source>
        <dbReference type="EMBL" id="MFF3663978.1"/>
    </source>
</evidence>
<evidence type="ECO:0008006" key="4">
    <source>
        <dbReference type="Google" id="ProtNLM"/>
    </source>
</evidence>
<keyword evidence="1" id="KW-1133">Transmembrane helix</keyword>
<sequence>MSGTSALAAPCQAAEPRTRPWKLSPYSLPWHMLRIAGSCALPLIMWFALGRVVRWGLLLLAATVSHGSWYQARLVLTVFLFTLVVMTSLATTVGMLYVIRGALMETRARRAAGEGHESIFGAFNRTALLFSGIYMTWGFVLQDVRDFMAIDYSRTPDIMFLDAFTGEDSHVMQGLTNLGLVPSVVGMVLAYALKTVAGRKHEVNEGRFSGIVAAFGELTFVFYGINVIAAAVETRTGWMGSRTALAALNEWVTDAQANVPGFAAVSEFVGEVWPHVVEALILPLTWLTVGVLAYGAYVEDTESTLKGTRLEAVAEHGKRRTHTMTRRVAARLTAGWSERWIPLINAFRLTARGGAPLFGLFALCYVGLQVGSDYLGRAGRYLLASDKPYFWIVTDVPVDFVADLVTTTLTMCLIAATFDLAATRKRLDG</sequence>
<feature type="transmembrane region" description="Helical" evidence="1">
    <location>
        <begin position="279"/>
        <end position="297"/>
    </location>
</feature>
<protein>
    <recommendedName>
        <fullName evidence="4">ABC transporter permease</fullName>
    </recommendedName>
</protein>
<keyword evidence="1" id="KW-0472">Membrane</keyword>
<feature type="transmembrane region" description="Helical" evidence="1">
    <location>
        <begin position="119"/>
        <end position="140"/>
    </location>
</feature>
<feature type="transmembrane region" description="Helical" evidence="1">
    <location>
        <begin position="29"/>
        <end position="48"/>
    </location>
</feature>
<dbReference type="EMBL" id="JBIASD010000001">
    <property type="protein sequence ID" value="MFF3663978.1"/>
    <property type="molecule type" value="Genomic_DNA"/>
</dbReference>
<proteinExistence type="predicted"/>
<feature type="transmembrane region" description="Helical" evidence="1">
    <location>
        <begin position="400"/>
        <end position="422"/>
    </location>
</feature>
<comment type="caution">
    <text evidence="2">The sequence shown here is derived from an EMBL/GenBank/DDBJ whole genome shotgun (WGS) entry which is preliminary data.</text>
</comment>
<feature type="transmembrane region" description="Helical" evidence="1">
    <location>
        <begin position="78"/>
        <end position="99"/>
    </location>
</feature>
<feature type="transmembrane region" description="Helical" evidence="1">
    <location>
        <begin position="208"/>
        <end position="232"/>
    </location>
</feature>
<keyword evidence="3" id="KW-1185">Reference proteome</keyword>
<dbReference type="Proteomes" id="UP001602013">
    <property type="component" value="Unassembled WGS sequence"/>
</dbReference>
<evidence type="ECO:0000256" key="1">
    <source>
        <dbReference type="SAM" id="Phobius"/>
    </source>
</evidence>
<name>A0ABW6SGI3_9ACTN</name>
<dbReference type="RefSeq" id="WP_387407902.1">
    <property type="nucleotide sequence ID" value="NZ_JBIASD010000001.1"/>
</dbReference>